<dbReference type="RefSeq" id="WP_081122930.1">
    <property type="nucleotide sequence ID" value="NZ_JAYEWQ010000005.1"/>
</dbReference>
<evidence type="ECO:0000259" key="1">
    <source>
        <dbReference type="Pfam" id="PF20731"/>
    </source>
</evidence>
<feature type="domain" description="Restriction endonuclease type II NgoFVII C-terminal B3-like DNA-binding" evidence="1">
    <location>
        <begin position="16"/>
        <end position="110"/>
    </location>
</feature>
<gene>
    <name evidence="2" type="ORF">EB03_02332</name>
</gene>
<organism evidence="2 3">
    <name type="scientific">Enterococcus hirae</name>
    <dbReference type="NCBI Taxonomy" id="1354"/>
    <lineage>
        <taxon>Bacteria</taxon>
        <taxon>Bacillati</taxon>
        <taxon>Bacillota</taxon>
        <taxon>Bacilli</taxon>
        <taxon>Lactobacillales</taxon>
        <taxon>Enterococcaceae</taxon>
        <taxon>Enterococcus</taxon>
    </lineage>
</organism>
<dbReference type="AlphaFoldDB" id="A0AB37IKB1"/>
<dbReference type="EMBL" id="LESJ01000006">
    <property type="protein sequence ID" value="RBT67563.1"/>
    <property type="molecule type" value="Genomic_DNA"/>
</dbReference>
<evidence type="ECO:0000313" key="3">
    <source>
        <dbReference type="Proteomes" id="UP000253498"/>
    </source>
</evidence>
<reference evidence="2 3" key="1">
    <citation type="submission" date="2015-06" db="EMBL/GenBank/DDBJ databases">
        <title>The Genome Sequence of Enterococcus hirae 88EA1.</title>
        <authorList>
            <consortium name="The Broad Institute Genomics Platform"/>
            <consortium name="The Broad Institute Genome Sequencing Center for Infectious Disease"/>
            <person name="Earl A.M."/>
            <person name="Van Tyne D."/>
            <person name="Lebreton F."/>
            <person name="Saavedra J.T."/>
            <person name="Gilmore M.S."/>
            <person name="Manson McGuire A."/>
            <person name="Clock S."/>
            <person name="Crupain M."/>
            <person name="Rangan U."/>
            <person name="Young S."/>
            <person name="Abouelleil A."/>
            <person name="Cao P."/>
            <person name="Chapman S.B."/>
            <person name="Griggs A."/>
            <person name="Priest M."/>
            <person name="Shea T."/>
            <person name="Wortman J."/>
            <person name="Nusbaum C."/>
            <person name="Birren B."/>
        </authorList>
    </citation>
    <scope>NUCLEOTIDE SEQUENCE [LARGE SCALE GENOMIC DNA]</scope>
    <source>
        <strain evidence="2 3">88EA1</strain>
    </source>
</reference>
<dbReference type="Proteomes" id="UP000253498">
    <property type="component" value="Unassembled WGS sequence"/>
</dbReference>
<dbReference type="InterPro" id="IPR048923">
    <property type="entry name" value="RE_NgoFVII_C"/>
</dbReference>
<accession>A0AB37IKB1</accession>
<proteinExistence type="predicted"/>
<protein>
    <recommendedName>
        <fullName evidence="1">Restriction endonuclease type II NgoFVII C-terminal B3-like DNA-binding domain-containing protein</fullName>
    </recommendedName>
</protein>
<sequence length="122" mass="14150">MDRTGKYFDVILKDAHLNWGRKGITNGFPRNRHKLESYIPICSQVAKELLLIRGQRFNVYGCDFQLRVSGSQGKDKRYGKNFESAGNLKLLGEHLKQKLHLYPGSKIRIEWIDSNTINIQKM</sequence>
<dbReference type="Pfam" id="PF20731">
    <property type="entry name" value="RE_NgoFVII_C"/>
    <property type="match status" value="1"/>
</dbReference>
<name>A0AB37IKB1_ENTHR</name>
<comment type="caution">
    <text evidence="2">The sequence shown here is derived from an EMBL/GenBank/DDBJ whole genome shotgun (WGS) entry which is preliminary data.</text>
</comment>
<evidence type="ECO:0000313" key="2">
    <source>
        <dbReference type="EMBL" id="RBT67563.1"/>
    </source>
</evidence>